<dbReference type="Proteomes" id="UP000315750">
    <property type="component" value="Chromosome"/>
</dbReference>
<dbReference type="KEGG" id="amuc:Pan181_07220"/>
<dbReference type="OrthoDB" id="287326at2"/>
<reference evidence="8 9" key="1">
    <citation type="submission" date="2019-02" db="EMBL/GenBank/DDBJ databases">
        <title>Deep-cultivation of Planctomycetes and their phenomic and genomic characterization uncovers novel biology.</title>
        <authorList>
            <person name="Wiegand S."/>
            <person name="Jogler M."/>
            <person name="Boedeker C."/>
            <person name="Pinto D."/>
            <person name="Vollmers J."/>
            <person name="Rivas-Marin E."/>
            <person name="Kohn T."/>
            <person name="Peeters S.H."/>
            <person name="Heuer A."/>
            <person name="Rast P."/>
            <person name="Oberbeckmann S."/>
            <person name="Bunk B."/>
            <person name="Jeske O."/>
            <person name="Meyerdierks A."/>
            <person name="Storesund J.E."/>
            <person name="Kallscheuer N."/>
            <person name="Luecker S."/>
            <person name="Lage O.M."/>
            <person name="Pohl T."/>
            <person name="Merkel B.J."/>
            <person name="Hornburger P."/>
            <person name="Mueller R.-W."/>
            <person name="Bruemmer F."/>
            <person name="Labrenz M."/>
            <person name="Spormann A.M."/>
            <person name="Op den Camp H."/>
            <person name="Overmann J."/>
            <person name="Amann R."/>
            <person name="Jetten M.S.M."/>
            <person name="Mascher T."/>
            <person name="Medema M.H."/>
            <person name="Devos D.P."/>
            <person name="Kaster A.-K."/>
            <person name="Ovreas L."/>
            <person name="Rohde M."/>
            <person name="Galperin M.Y."/>
            <person name="Jogler C."/>
        </authorList>
    </citation>
    <scope>NUCLEOTIDE SEQUENCE [LARGE SCALE GENOMIC DNA]</scope>
    <source>
        <strain evidence="8 9">Pan181</strain>
    </source>
</reference>
<evidence type="ECO:0000313" key="9">
    <source>
        <dbReference type="Proteomes" id="UP000315750"/>
    </source>
</evidence>
<dbReference type="GO" id="GO:0015031">
    <property type="term" value="P:protein transport"/>
    <property type="evidence" value="ECO:0007669"/>
    <property type="project" value="UniProtKB-KW"/>
</dbReference>
<evidence type="ECO:0000256" key="5">
    <source>
        <dbReference type="ARBA" id="ARBA00022989"/>
    </source>
</evidence>
<dbReference type="RefSeq" id="WP_145245507.1">
    <property type="nucleotide sequence ID" value="NZ_CP036278.1"/>
</dbReference>
<dbReference type="Pfam" id="PF02472">
    <property type="entry name" value="ExbD"/>
    <property type="match status" value="1"/>
</dbReference>
<comment type="similarity">
    <text evidence="2 7">Belongs to the ExbD/TolR family.</text>
</comment>
<keyword evidence="4 7" id="KW-0812">Transmembrane</keyword>
<dbReference type="AlphaFoldDB" id="A0A518AII4"/>
<gene>
    <name evidence="8" type="ORF">Pan181_07220</name>
</gene>
<evidence type="ECO:0000313" key="8">
    <source>
        <dbReference type="EMBL" id="QDU54539.1"/>
    </source>
</evidence>
<protein>
    <submittedName>
        <fullName evidence="8">Biopolymer transport protein ExbD</fullName>
    </submittedName>
</protein>
<organism evidence="8 9">
    <name type="scientific">Aeoliella mucimassa</name>
    <dbReference type="NCBI Taxonomy" id="2527972"/>
    <lineage>
        <taxon>Bacteria</taxon>
        <taxon>Pseudomonadati</taxon>
        <taxon>Planctomycetota</taxon>
        <taxon>Planctomycetia</taxon>
        <taxon>Pirellulales</taxon>
        <taxon>Lacipirellulaceae</taxon>
        <taxon>Aeoliella</taxon>
    </lineage>
</organism>
<evidence type="ECO:0000256" key="6">
    <source>
        <dbReference type="ARBA" id="ARBA00023136"/>
    </source>
</evidence>
<dbReference type="PANTHER" id="PTHR30558">
    <property type="entry name" value="EXBD MEMBRANE COMPONENT OF PMF-DRIVEN MACROMOLECULE IMPORT SYSTEM"/>
    <property type="match status" value="1"/>
</dbReference>
<evidence type="ECO:0000256" key="4">
    <source>
        <dbReference type="ARBA" id="ARBA00022692"/>
    </source>
</evidence>
<evidence type="ECO:0000256" key="1">
    <source>
        <dbReference type="ARBA" id="ARBA00004162"/>
    </source>
</evidence>
<dbReference type="EMBL" id="CP036278">
    <property type="protein sequence ID" value="QDU54539.1"/>
    <property type="molecule type" value="Genomic_DNA"/>
</dbReference>
<accession>A0A518AII4</accession>
<evidence type="ECO:0000256" key="2">
    <source>
        <dbReference type="ARBA" id="ARBA00005811"/>
    </source>
</evidence>
<dbReference type="InterPro" id="IPR003400">
    <property type="entry name" value="ExbD"/>
</dbReference>
<keyword evidence="5" id="KW-1133">Transmembrane helix</keyword>
<proteinExistence type="inferred from homology"/>
<dbReference type="PANTHER" id="PTHR30558:SF3">
    <property type="entry name" value="BIOPOLYMER TRANSPORT PROTEIN EXBD-RELATED"/>
    <property type="match status" value="1"/>
</dbReference>
<sequence length="136" mass="14955">MRNDQHRKPVSMNMTPMIDVVFLLIIFFLVSSHLAQQETQMELDLPTASTGDESVETHTERITINLKADGTVLLGASEATLAELDTRLAYERGQAGRPLEVRIRADQGIAFGEVKPVLVACAKAGIWDVSFAVTEE</sequence>
<dbReference type="GO" id="GO:0022857">
    <property type="term" value="F:transmembrane transporter activity"/>
    <property type="evidence" value="ECO:0007669"/>
    <property type="project" value="InterPro"/>
</dbReference>
<keyword evidence="9" id="KW-1185">Reference proteome</keyword>
<comment type="subcellular location">
    <subcellularLocation>
        <location evidence="1">Cell membrane</location>
        <topology evidence="1">Single-pass membrane protein</topology>
    </subcellularLocation>
    <subcellularLocation>
        <location evidence="7">Cell membrane</location>
        <topology evidence="7">Single-pass type II membrane protein</topology>
    </subcellularLocation>
</comment>
<name>A0A518AII4_9BACT</name>
<keyword evidence="6" id="KW-0472">Membrane</keyword>
<evidence type="ECO:0000256" key="7">
    <source>
        <dbReference type="RuleBase" id="RU003879"/>
    </source>
</evidence>
<keyword evidence="7" id="KW-0653">Protein transport</keyword>
<evidence type="ECO:0000256" key="3">
    <source>
        <dbReference type="ARBA" id="ARBA00022475"/>
    </source>
</evidence>
<keyword evidence="7" id="KW-0813">Transport</keyword>
<keyword evidence="3" id="KW-1003">Cell membrane</keyword>
<dbReference type="GO" id="GO:0005886">
    <property type="term" value="C:plasma membrane"/>
    <property type="evidence" value="ECO:0007669"/>
    <property type="project" value="UniProtKB-SubCell"/>
</dbReference>
<dbReference type="Gene3D" id="3.30.420.270">
    <property type="match status" value="1"/>
</dbReference>